<name>A0A0G0HYU4_9BACT</name>
<dbReference type="GO" id="GO:0006412">
    <property type="term" value="P:translation"/>
    <property type="evidence" value="ECO:0007669"/>
    <property type="project" value="InterPro"/>
</dbReference>
<comment type="similarity">
    <text evidence="1">Belongs to the universal ribosomal protein uL23 family.</text>
</comment>
<evidence type="ECO:0000313" key="5">
    <source>
        <dbReference type="EMBL" id="KKQ17184.1"/>
    </source>
</evidence>
<reference evidence="5 6" key="1">
    <citation type="journal article" date="2015" name="Nature">
        <title>rRNA introns, odd ribosomes, and small enigmatic genomes across a large radiation of phyla.</title>
        <authorList>
            <person name="Brown C.T."/>
            <person name="Hug L.A."/>
            <person name="Thomas B.C."/>
            <person name="Sharon I."/>
            <person name="Castelle C.J."/>
            <person name="Singh A."/>
            <person name="Wilkins M.J."/>
            <person name="Williams K.H."/>
            <person name="Banfield J.F."/>
        </authorList>
    </citation>
    <scope>NUCLEOTIDE SEQUENCE [LARGE SCALE GENOMIC DNA]</scope>
</reference>
<evidence type="ECO:0000256" key="3">
    <source>
        <dbReference type="ARBA" id="ARBA00023274"/>
    </source>
</evidence>
<protein>
    <recommendedName>
        <fullName evidence="4">50S ribosomal protein L23</fullName>
    </recommendedName>
</protein>
<gene>
    <name evidence="5" type="ORF">US31_C0021G0014</name>
</gene>
<dbReference type="Pfam" id="PF00276">
    <property type="entry name" value="Ribosomal_L23"/>
    <property type="match status" value="1"/>
</dbReference>
<organism evidence="5 6">
    <name type="scientific">Berkelbacteria bacterium GW2011_GWA1_36_9</name>
    <dbReference type="NCBI Taxonomy" id="1618331"/>
    <lineage>
        <taxon>Bacteria</taxon>
        <taxon>Candidatus Berkelbacteria</taxon>
    </lineage>
</organism>
<dbReference type="InterPro" id="IPR012678">
    <property type="entry name" value="Ribosomal_uL23/eL15/eS24_sf"/>
</dbReference>
<keyword evidence="2 5" id="KW-0689">Ribosomal protein</keyword>
<dbReference type="EMBL" id="LBSM01000021">
    <property type="protein sequence ID" value="KKQ17184.1"/>
    <property type="molecule type" value="Genomic_DNA"/>
</dbReference>
<evidence type="ECO:0000256" key="1">
    <source>
        <dbReference type="ARBA" id="ARBA00006700"/>
    </source>
</evidence>
<dbReference type="GO" id="GO:0003735">
    <property type="term" value="F:structural constituent of ribosome"/>
    <property type="evidence" value="ECO:0007669"/>
    <property type="project" value="InterPro"/>
</dbReference>
<evidence type="ECO:0000256" key="4">
    <source>
        <dbReference type="ARBA" id="ARBA00035481"/>
    </source>
</evidence>
<dbReference type="Proteomes" id="UP000034508">
    <property type="component" value="Unassembled WGS sequence"/>
</dbReference>
<sequence>MKIKPIFTEKSMNQAKLGKFSFWVLPTLTKNQIKNLFETAYDVKVKLVKTINYKKLTTKNLRGRIVNKPAMKKAIISLKSGKIDIFESEASGSKTKKNK</sequence>
<evidence type="ECO:0000256" key="2">
    <source>
        <dbReference type="ARBA" id="ARBA00022980"/>
    </source>
</evidence>
<dbReference type="AlphaFoldDB" id="A0A0G0HYU4"/>
<dbReference type="GO" id="GO:1990904">
    <property type="term" value="C:ribonucleoprotein complex"/>
    <property type="evidence" value="ECO:0007669"/>
    <property type="project" value="UniProtKB-KW"/>
</dbReference>
<proteinExistence type="inferred from homology"/>
<accession>A0A0G0HYU4</accession>
<evidence type="ECO:0000313" key="6">
    <source>
        <dbReference type="Proteomes" id="UP000034508"/>
    </source>
</evidence>
<dbReference type="GO" id="GO:0005840">
    <property type="term" value="C:ribosome"/>
    <property type="evidence" value="ECO:0007669"/>
    <property type="project" value="UniProtKB-KW"/>
</dbReference>
<dbReference type="SUPFAM" id="SSF54189">
    <property type="entry name" value="Ribosomal proteins S24e, L23 and L15e"/>
    <property type="match status" value="1"/>
</dbReference>
<dbReference type="Gene3D" id="3.30.70.330">
    <property type="match status" value="1"/>
</dbReference>
<dbReference type="InterPro" id="IPR012677">
    <property type="entry name" value="Nucleotide-bd_a/b_plait_sf"/>
</dbReference>
<dbReference type="InterPro" id="IPR013025">
    <property type="entry name" value="Ribosomal_uL23-like"/>
</dbReference>
<comment type="caution">
    <text evidence="5">The sequence shown here is derived from an EMBL/GenBank/DDBJ whole genome shotgun (WGS) entry which is preliminary data.</text>
</comment>
<keyword evidence="3" id="KW-0687">Ribonucleoprotein</keyword>